<comment type="subcellular location">
    <subcellularLocation>
        <location evidence="1">Periplasm</location>
    </subcellularLocation>
</comment>
<comment type="similarity">
    <text evidence="2">Belongs to the bacterial solute-binding protein 2 family.</text>
</comment>
<sequence>MNFKKTIVGAVVASMTAGAAMAADIALVIGSNQDAFWNVVKKGAEDAAVLVEARGGSLTILQTQGYENYGPDLAVLIEQATAQGVDGIATVLPVPEAQLPAVKAAIDAGIKVTLLNGGSDSLEESGALNYFGSEEYTAGYEGGKYLAMAGAKNILCHNQTPGTANLDARCRGVVDGATEAGASARELPLPANLDQDVAGTSAALEAELNGDPSIDALITLATWAADAAYGAIDSLGKTDTVKLGTFDLSPSTLDRIKAGTQTMAIDQTPYYQGFLSVSTLAANIDFGTKIATAPVLTGPAIVDASNIDATFAGVEAGTR</sequence>
<evidence type="ECO:0000313" key="6">
    <source>
        <dbReference type="Proteomes" id="UP000193862"/>
    </source>
</evidence>
<protein>
    <submittedName>
        <fullName evidence="5">D-allose transporter subunit</fullName>
    </submittedName>
</protein>
<dbReference type="AlphaFoldDB" id="A0A1Y5TQD7"/>
<dbReference type="Pfam" id="PF13407">
    <property type="entry name" value="Peripla_BP_4"/>
    <property type="match status" value="1"/>
</dbReference>
<evidence type="ECO:0000256" key="2">
    <source>
        <dbReference type="ARBA" id="ARBA00007639"/>
    </source>
</evidence>
<dbReference type="PANTHER" id="PTHR30036:SF7">
    <property type="entry name" value="ABC TRANSPORTER PERIPLASMIC-BINDING PROTEIN YPHF"/>
    <property type="match status" value="1"/>
</dbReference>
<keyword evidence="3" id="KW-0732">Signal</keyword>
<feature type="signal peptide" evidence="3">
    <location>
        <begin position="1"/>
        <end position="22"/>
    </location>
</feature>
<evidence type="ECO:0000259" key="4">
    <source>
        <dbReference type="Pfam" id="PF13407"/>
    </source>
</evidence>
<dbReference type="Proteomes" id="UP000193862">
    <property type="component" value="Unassembled WGS sequence"/>
</dbReference>
<dbReference type="InterPro" id="IPR050555">
    <property type="entry name" value="Bact_Solute-Bind_Prot2"/>
</dbReference>
<dbReference type="RefSeq" id="WP_085838092.1">
    <property type="nucleotide sequence ID" value="NZ_FWFS01000015.1"/>
</dbReference>
<dbReference type="SUPFAM" id="SSF53822">
    <property type="entry name" value="Periplasmic binding protein-like I"/>
    <property type="match status" value="1"/>
</dbReference>
<keyword evidence="6" id="KW-1185">Reference proteome</keyword>
<evidence type="ECO:0000256" key="3">
    <source>
        <dbReference type="SAM" id="SignalP"/>
    </source>
</evidence>
<organism evidence="5 6">
    <name type="scientific">Aquimixticola soesokkakensis</name>
    <dbReference type="NCBI Taxonomy" id="1519096"/>
    <lineage>
        <taxon>Bacteria</taxon>
        <taxon>Pseudomonadati</taxon>
        <taxon>Pseudomonadota</taxon>
        <taxon>Alphaproteobacteria</taxon>
        <taxon>Rhodobacterales</taxon>
        <taxon>Paracoccaceae</taxon>
        <taxon>Aquimixticola</taxon>
    </lineage>
</organism>
<dbReference type="OrthoDB" id="257716at2"/>
<dbReference type="GO" id="GO:0030246">
    <property type="term" value="F:carbohydrate binding"/>
    <property type="evidence" value="ECO:0007669"/>
    <property type="project" value="TreeGrafter"/>
</dbReference>
<feature type="domain" description="Periplasmic binding protein" evidence="4">
    <location>
        <begin position="25"/>
        <end position="285"/>
    </location>
</feature>
<dbReference type="Gene3D" id="3.40.50.2300">
    <property type="match status" value="2"/>
</dbReference>
<dbReference type="GO" id="GO:0030288">
    <property type="term" value="C:outer membrane-bounded periplasmic space"/>
    <property type="evidence" value="ECO:0007669"/>
    <property type="project" value="TreeGrafter"/>
</dbReference>
<evidence type="ECO:0000313" key="5">
    <source>
        <dbReference type="EMBL" id="SLN69638.1"/>
    </source>
</evidence>
<accession>A0A1Y5TQD7</accession>
<dbReference type="EMBL" id="FWFS01000015">
    <property type="protein sequence ID" value="SLN69638.1"/>
    <property type="molecule type" value="Genomic_DNA"/>
</dbReference>
<dbReference type="InterPro" id="IPR028082">
    <property type="entry name" value="Peripla_BP_I"/>
</dbReference>
<feature type="chain" id="PRO_5011012534" evidence="3">
    <location>
        <begin position="23"/>
        <end position="319"/>
    </location>
</feature>
<proteinExistence type="inferred from homology"/>
<dbReference type="PANTHER" id="PTHR30036">
    <property type="entry name" value="D-XYLOSE-BINDING PERIPLASMIC PROTEIN"/>
    <property type="match status" value="1"/>
</dbReference>
<reference evidence="5 6" key="1">
    <citation type="submission" date="2017-03" db="EMBL/GenBank/DDBJ databases">
        <authorList>
            <person name="Afonso C.L."/>
            <person name="Miller P.J."/>
            <person name="Scott M.A."/>
            <person name="Spackman E."/>
            <person name="Goraichik I."/>
            <person name="Dimitrov K.M."/>
            <person name="Suarez D.L."/>
            <person name="Swayne D.E."/>
        </authorList>
    </citation>
    <scope>NUCLEOTIDE SEQUENCE [LARGE SCALE GENOMIC DNA]</scope>
    <source>
        <strain evidence="5 6">CECT 8620</strain>
    </source>
</reference>
<dbReference type="InterPro" id="IPR025997">
    <property type="entry name" value="SBP_2_dom"/>
</dbReference>
<name>A0A1Y5TQD7_9RHOB</name>
<gene>
    <name evidence="5" type="ORF">AQS8620_03297</name>
</gene>
<evidence type="ECO:0000256" key="1">
    <source>
        <dbReference type="ARBA" id="ARBA00004418"/>
    </source>
</evidence>